<organism evidence="9 10">
    <name type="scientific">Camellia sinensis</name>
    <name type="common">Tea plant</name>
    <name type="synonym">Thea sinensis</name>
    <dbReference type="NCBI Taxonomy" id="4442"/>
    <lineage>
        <taxon>Eukaryota</taxon>
        <taxon>Viridiplantae</taxon>
        <taxon>Streptophyta</taxon>
        <taxon>Embryophyta</taxon>
        <taxon>Tracheophyta</taxon>
        <taxon>Spermatophyta</taxon>
        <taxon>Magnoliopsida</taxon>
        <taxon>eudicotyledons</taxon>
        <taxon>Gunneridae</taxon>
        <taxon>Pentapetalae</taxon>
        <taxon>asterids</taxon>
        <taxon>Ericales</taxon>
        <taxon>Theaceae</taxon>
        <taxon>Camellia</taxon>
    </lineage>
</organism>
<feature type="transmembrane region" description="Helical" evidence="7">
    <location>
        <begin position="179"/>
        <end position="200"/>
    </location>
</feature>
<comment type="caution">
    <text evidence="9">The sequence shown here is derived from an EMBL/GenBank/DDBJ whole genome shotgun (WGS) entry which is preliminary data.</text>
</comment>
<feature type="transmembrane region" description="Helical" evidence="7">
    <location>
        <begin position="116"/>
        <end position="137"/>
    </location>
</feature>
<evidence type="ECO:0000259" key="8">
    <source>
        <dbReference type="Pfam" id="PF01490"/>
    </source>
</evidence>
<evidence type="ECO:0000313" key="9">
    <source>
        <dbReference type="EMBL" id="KAF5942760.1"/>
    </source>
</evidence>
<dbReference type="GO" id="GO:0016020">
    <property type="term" value="C:membrane"/>
    <property type="evidence" value="ECO:0007669"/>
    <property type="project" value="UniProtKB-SubCell"/>
</dbReference>
<dbReference type="GO" id="GO:0006865">
    <property type="term" value="P:amino acid transport"/>
    <property type="evidence" value="ECO:0007669"/>
    <property type="project" value="UniProtKB-KW"/>
</dbReference>
<dbReference type="InterPro" id="IPR013057">
    <property type="entry name" value="AA_transpt_TM"/>
</dbReference>
<dbReference type="Proteomes" id="UP000593564">
    <property type="component" value="Unassembled WGS sequence"/>
</dbReference>
<feature type="transmembrane region" description="Helical" evidence="7">
    <location>
        <begin position="305"/>
        <end position="323"/>
    </location>
</feature>
<feature type="domain" description="Amino acid transporter transmembrane" evidence="8">
    <location>
        <begin position="161"/>
        <end position="364"/>
    </location>
</feature>
<keyword evidence="2" id="KW-0813">Transport</keyword>
<dbReference type="PANTHER" id="PTHR48017">
    <property type="entry name" value="OS05G0424000 PROTEIN-RELATED"/>
    <property type="match status" value="1"/>
</dbReference>
<feature type="transmembrane region" description="Helical" evidence="7">
    <location>
        <begin position="220"/>
        <end position="246"/>
    </location>
</feature>
<dbReference type="EMBL" id="JACBKZ010000009">
    <property type="protein sequence ID" value="KAF5942760.1"/>
    <property type="molecule type" value="Genomic_DNA"/>
</dbReference>
<feature type="transmembrane region" description="Helical" evidence="7">
    <location>
        <begin position="282"/>
        <end position="299"/>
    </location>
</feature>
<evidence type="ECO:0000313" key="10">
    <source>
        <dbReference type="Proteomes" id="UP000593564"/>
    </source>
</evidence>
<sequence length="378" mass="42423">MGQVSAFYVLKSVRAWSWSGFHNVGPLPFSCQFALGWILCGRSHFSSKVQALLLAPMHVPGLSPCHNIVRSGARVLWRMTTVPATPHGFVLPWGKRPCNRWRGPIILSQIPNFHKLSWLSILAAVMSFAYSSIGVGLSIAKVAERDLGCFYCSSREGCKRQDTLKSHPPENRVMKKASLVGVSTTTLFYASCGCLGYAAFGNNAPGNFLTGFGFYEPFWLIDFANVCIAVHLIGAYQVFCQPIFAFAESRCHKRWPDRKFITSEYAVKIPFWGAYYINLFRLVWRTTYVILTAVLAMIFPFFNDFLGLIGAASFYPLTVYFPIEMHIAQSKIPRFSFTWIWLKILSWACLVISLVAAIGSIQGLAVALKTYKPFKTQN</sequence>
<reference evidence="10" key="1">
    <citation type="journal article" date="2020" name="Nat. Commun.">
        <title>Genome assembly of wild tea tree DASZ reveals pedigree and selection history of tea varieties.</title>
        <authorList>
            <person name="Zhang W."/>
            <person name="Zhang Y."/>
            <person name="Qiu H."/>
            <person name="Guo Y."/>
            <person name="Wan H."/>
            <person name="Zhang X."/>
            <person name="Scossa F."/>
            <person name="Alseekh S."/>
            <person name="Zhang Q."/>
            <person name="Wang P."/>
            <person name="Xu L."/>
            <person name="Schmidt M.H."/>
            <person name="Jia X."/>
            <person name="Li D."/>
            <person name="Zhu A."/>
            <person name="Guo F."/>
            <person name="Chen W."/>
            <person name="Ni D."/>
            <person name="Usadel B."/>
            <person name="Fernie A.R."/>
            <person name="Wen W."/>
        </authorList>
    </citation>
    <scope>NUCLEOTIDE SEQUENCE [LARGE SCALE GENOMIC DNA]</scope>
    <source>
        <strain evidence="10">cv. G240</strain>
    </source>
</reference>
<accession>A0A7J7GPX9</accession>
<keyword evidence="6 7" id="KW-0472">Membrane</keyword>
<keyword evidence="5 7" id="KW-1133">Transmembrane helix</keyword>
<keyword evidence="3 7" id="KW-0812">Transmembrane</keyword>
<reference evidence="9 10" key="2">
    <citation type="submission" date="2020-07" db="EMBL/GenBank/DDBJ databases">
        <title>Genome assembly of wild tea tree DASZ reveals pedigree and selection history of tea varieties.</title>
        <authorList>
            <person name="Zhang W."/>
        </authorList>
    </citation>
    <scope>NUCLEOTIDE SEQUENCE [LARGE SCALE GENOMIC DNA]</scope>
    <source>
        <strain evidence="10">cv. G240</strain>
        <tissue evidence="9">Leaf</tissue>
    </source>
</reference>
<name>A0A7J7GPX9_CAMSI</name>
<feature type="domain" description="Amino acid transporter transmembrane" evidence="8">
    <location>
        <begin position="105"/>
        <end position="143"/>
    </location>
</feature>
<protein>
    <recommendedName>
        <fullName evidence="8">Amino acid transporter transmembrane domain-containing protein</fullName>
    </recommendedName>
</protein>
<evidence type="ECO:0000256" key="6">
    <source>
        <dbReference type="ARBA" id="ARBA00023136"/>
    </source>
</evidence>
<evidence type="ECO:0000256" key="7">
    <source>
        <dbReference type="SAM" id="Phobius"/>
    </source>
</evidence>
<evidence type="ECO:0000256" key="3">
    <source>
        <dbReference type="ARBA" id="ARBA00022692"/>
    </source>
</evidence>
<feature type="transmembrane region" description="Helical" evidence="7">
    <location>
        <begin position="344"/>
        <end position="368"/>
    </location>
</feature>
<evidence type="ECO:0000256" key="5">
    <source>
        <dbReference type="ARBA" id="ARBA00022989"/>
    </source>
</evidence>
<evidence type="ECO:0000256" key="4">
    <source>
        <dbReference type="ARBA" id="ARBA00022970"/>
    </source>
</evidence>
<keyword evidence="10" id="KW-1185">Reference proteome</keyword>
<evidence type="ECO:0000256" key="1">
    <source>
        <dbReference type="ARBA" id="ARBA00004370"/>
    </source>
</evidence>
<evidence type="ECO:0000256" key="2">
    <source>
        <dbReference type="ARBA" id="ARBA00022448"/>
    </source>
</evidence>
<keyword evidence="4" id="KW-0029">Amino-acid transport</keyword>
<proteinExistence type="predicted"/>
<dbReference type="Pfam" id="PF01490">
    <property type="entry name" value="Aa_trans"/>
    <property type="match status" value="2"/>
</dbReference>
<gene>
    <name evidence="9" type="ORF">HYC85_020402</name>
</gene>
<comment type="subcellular location">
    <subcellularLocation>
        <location evidence="1">Membrane</location>
    </subcellularLocation>
</comment>
<dbReference type="AlphaFoldDB" id="A0A7J7GPX9"/>